<dbReference type="STRING" id="1817814.A2V81_00525"/>
<name>A0A1F4XKH1_9BACT</name>
<keyword evidence="1" id="KW-1015">Disulfide bond</keyword>
<dbReference type="InterPro" id="IPR018097">
    <property type="entry name" value="EGF_Ca-bd_CS"/>
</dbReference>
<reference evidence="2 3" key="1">
    <citation type="journal article" date="2016" name="Nat. Commun.">
        <title>Thousands of microbial genomes shed light on interconnected biogeochemical processes in an aquifer system.</title>
        <authorList>
            <person name="Anantharaman K."/>
            <person name="Brown C.T."/>
            <person name="Hug L.A."/>
            <person name="Sharon I."/>
            <person name="Castelle C.J."/>
            <person name="Probst A.J."/>
            <person name="Thomas B.C."/>
            <person name="Singh A."/>
            <person name="Wilkins M.J."/>
            <person name="Karaoz U."/>
            <person name="Brodie E.L."/>
            <person name="Williams K.H."/>
            <person name="Hubbard S.S."/>
            <person name="Banfield J.F."/>
        </authorList>
    </citation>
    <scope>NUCLEOTIDE SEQUENCE [LARGE SCALE GENOMIC DNA]</scope>
</reference>
<accession>A0A1F4XKH1</accession>
<dbReference type="PROSITE" id="PS01187">
    <property type="entry name" value="EGF_CA"/>
    <property type="match status" value="1"/>
</dbReference>
<comment type="caution">
    <text evidence="2">The sequence shown here is derived from an EMBL/GenBank/DDBJ whole genome shotgun (WGS) entry which is preliminary data.</text>
</comment>
<dbReference type="EMBL" id="MEWR01000009">
    <property type="protein sequence ID" value="OGC82211.1"/>
    <property type="molecule type" value="Genomic_DNA"/>
</dbReference>
<organism evidence="2 3">
    <name type="scientific">Candidatus Abawacabacteria bacterium RBG_16_42_10</name>
    <dbReference type="NCBI Taxonomy" id="1817814"/>
    <lineage>
        <taxon>Bacteria</taxon>
        <taxon>Candidatus Abawacaibacteriota</taxon>
    </lineage>
</organism>
<evidence type="ECO:0008006" key="4">
    <source>
        <dbReference type="Google" id="ProtNLM"/>
    </source>
</evidence>
<gene>
    <name evidence="2" type="ORF">A2V81_00525</name>
</gene>
<protein>
    <recommendedName>
        <fullName evidence="4">Caib/baif family protein</fullName>
    </recommendedName>
</protein>
<evidence type="ECO:0000313" key="3">
    <source>
        <dbReference type="Proteomes" id="UP000177614"/>
    </source>
</evidence>
<evidence type="ECO:0000256" key="1">
    <source>
        <dbReference type="ARBA" id="ARBA00023157"/>
    </source>
</evidence>
<evidence type="ECO:0000313" key="2">
    <source>
        <dbReference type="EMBL" id="OGC82211.1"/>
    </source>
</evidence>
<dbReference type="AlphaFoldDB" id="A0A1F4XKH1"/>
<sequence length="546" mass="63490">MFTVDEIDVELLSKLSPTFAGKSFAIPIPTLCPECREQQRLVWRNERKLYNRICDLTKKDIISVHAPDKSYPVYSSEAWWGDGWDPFSYGKDFDFSRPFFDQLKELFEQVPRAALYNQNNVNSEYNQSTGNLKNCYLLAGADYDEDCYYGNYLFYCRNCVDGLNLQNCELCYECVDAENCYNCSFCFDSSNCRDSKFLYSCRNCSNCFGCVNLANKQHCFFNEQLSEAEYKKRITEFDLSKYSVVKDVDKLMQERLQKYPVRYMRGTANENVSGDSLSHSKQSHYCFDGAKLENCNYCVFFYQAKDCMDIFAWGMSAELCYSCMEVGGGTSNMLFSATCFSSHNLLYSFQCHNSSHCFGCSGLRHKQYCIFNKQYSKEDYEMLVSQIIAHMGKAKEWGEFFPMALSGFGYDETIAQDYYPRDQKDILALGGLWRDEDEAKIYGEKPVVADSIHDIGDDILQETLLCELCSKSYRIIPQELAFYQRQFLPIPRLCFSHRYLARLSKRTPHKLWDRHCDNCKKAIVTAMSPEVKRPVYCETCYQQLVY</sequence>
<dbReference type="GO" id="GO:0005509">
    <property type="term" value="F:calcium ion binding"/>
    <property type="evidence" value="ECO:0007669"/>
    <property type="project" value="InterPro"/>
</dbReference>
<proteinExistence type="predicted"/>
<dbReference type="Proteomes" id="UP000177614">
    <property type="component" value="Unassembled WGS sequence"/>
</dbReference>